<name>A0A5N5TMP0_9CRUS</name>
<sequence>MEILPETCLSYTTKQNKKTRDLISTMVKAFWRTLNEWTLASNSGLQSLRNAVRILVNVTCDNALPCQIHQQCAELNVHIDTMKKAVKTLDGLNEQLKKVITIQETERPGCTFEPQFLSLPLNEFSVAFSQLLQACKRETEFKIGVCKPLAHTTDSDILNACITLWSRSLNYLQPHLYHIKILLLECHLL</sequence>
<reference evidence="1 2" key="1">
    <citation type="journal article" date="2019" name="PLoS Biol.">
        <title>Sex chromosomes control vertical transmission of feminizing Wolbachia symbionts in an isopod.</title>
        <authorList>
            <person name="Becking T."/>
            <person name="Chebbi M.A."/>
            <person name="Giraud I."/>
            <person name="Moumen B."/>
            <person name="Laverre T."/>
            <person name="Caubet Y."/>
            <person name="Peccoud J."/>
            <person name="Gilbert C."/>
            <person name="Cordaux R."/>
        </authorList>
    </citation>
    <scope>NUCLEOTIDE SEQUENCE [LARGE SCALE GENOMIC DNA]</scope>
    <source>
        <strain evidence="1">ANa2</strain>
        <tissue evidence="1">Whole body excluding digestive tract and cuticle</tissue>
    </source>
</reference>
<gene>
    <name evidence="1" type="ORF">Anas_10309</name>
</gene>
<dbReference type="AlphaFoldDB" id="A0A5N5TMP0"/>
<evidence type="ECO:0000313" key="2">
    <source>
        <dbReference type="Proteomes" id="UP000326759"/>
    </source>
</evidence>
<dbReference type="EMBL" id="SEYY01000338">
    <property type="protein sequence ID" value="KAB7507447.1"/>
    <property type="molecule type" value="Genomic_DNA"/>
</dbReference>
<accession>A0A5N5TMP0</accession>
<protein>
    <submittedName>
        <fullName evidence="1">Uncharacterized protein</fullName>
    </submittedName>
</protein>
<organism evidence="1 2">
    <name type="scientific">Armadillidium nasatum</name>
    <dbReference type="NCBI Taxonomy" id="96803"/>
    <lineage>
        <taxon>Eukaryota</taxon>
        <taxon>Metazoa</taxon>
        <taxon>Ecdysozoa</taxon>
        <taxon>Arthropoda</taxon>
        <taxon>Crustacea</taxon>
        <taxon>Multicrustacea</taxon>
        <taxon>Malacostraca</taxon>
        <taxon>Eumalacostraca</taxon>
        <taxon>Peracarida</taxon>
        <taxon>Isopoda</taxon>
        <taxon>Oniscidea</taxon>
        <taxon>Crinocheta</taxon>
        <taxon>Armadillidiidae</taxon>
        <taxon>Armadillidium</taxon>
    </lineage>
</organism>
<keyword evidence="2" id="KW-1185">Reference proteome</keyword>
<proteinExistence type="predicted"/>
<comment type="caution">
    <text evidence="1">The sequence shown here is derived from an EMBL/GenBank/DDBJ whole genome shotgun (WGS) entry which is preliminary data.</text>
</comment>
<dbReference type="Proteomes" id="UP000326759">
    <property type="component" value="Unassembled WGS sequence"/>
</dbReference>
<dbReference type="OrthoDB" id="10273082at2759"/>
<evidence type="ECO:0000313" key="1">
    <source>
        <dbReference type="EMBL" id="KAB7507447.1"/>
    </source>
</evidence>